<protein>
    <recommendedName>
        <fullName evidence="3">amidase</fullName>
        <ecNumber evidence="3">3.5.1.4</ecNumber>
    </recommendedName>
</protein>
<accession>A0A9P7YKL6</accession>
<evidence type="ECO:0000313" key="8">
    <source>
        <dbReference type="EMBL" id="KAG9235564.1"/>
    </source>
</evidence>
<dbReference type="PANTHER" id="PTHR46072">
    <property type="entry name" value="AMIDASE-RELATED-RELATED"/>
    <property type="match status" value="1"/>
</dbReference>
<evidence type="ECO:0000256" key="4">
    <source>
        <dbReference type="ARBA" id="ARBA00022801"/>
    </source>
</evidence>
<dbReference type="EMBL" id="MU251429">
    <property type="protein sequence ID" value="KAG9235564.1"/>
    <property type="molecule type" value="Genomic_DNA"/>
</dbReference>
<feature type="active site" description="Acyl-ester intermediate" evidence="5">
    <location>
        <position position="235"/>
    </location>
</feature>
<evidence type="ECO:0000313" key="9">
    <source>
        <dbReference type="Proteomes" id="UP000824998"/>
    </source>
</evidence>
<feature type="binding site" evidence="6">
    <location>
        <begin position="232"/>
        <end position="235"/>
    </location>
    <ligand>
        <name>substrate</name>
    </ligand>
</feature>
<evidence type="ECO:0000256" key="5">
    <source>
        <dbReference type="PIRSR" id="PIRSR001221-1"/>
    </source>
</evidence>
<dbReference type="GO" id="GO:0004040">
    <property type="term" value="F:amidase activity"/>
    <property type="evidence" value="ECO:0007669"/>
    <property type="project" value="UniProtKB-EC"/>
</dbReference>
<proteinExistence type="inferred from homology"/>
<dbReference type="InterPro" id="IPR023631">
    <property type="entry name" value="Amidase_dom"/>
</dbReference>
<feature type="binding site" evidence="6">
    <location>
        <position position="185"/>
    </location>
    <ligand>
        <name>substrate</name>
    </ligand>
</feature>
<keyword evidence="4" id="KW-0378">Hydrolase</keyword>
<keyword evidence="9" id="KW-1185">Reference proteome</keyword>
<dbReference type="Pfam" id="PF01425">
    <property type="entry name" value="Amidase"/>
    <property type="match status" value="1"/>
</dbReference>
<dbReference type="SUPFAM" id="SSF75304">
    <property type="entry name" value="Amidase signature (AS) enzymes"/>
    <property type="match status" value="1"/>
</dbReference>
<comment type="similarity">
    <text evidence="2">Belongs to the amidase family.</text>
</comment>
<evidence type="ECO:0000256" key="2">
    <source>
        <dbReference type="ARBA" id="ARBA00009199"/>
    </source>
</evidence>
<organism evidence="8 9">
    <name type="scientific">Amylocarpus encephaloides</name>
    <dbReference type="NCBI Taxonomy" id="45428"/>
    <lineage>
        <taxon>Eukaryota</taxon>
        <taxon>Fungi</taxon>
        <taxon>Dikarya</taxon>
        <taxon>Ascomycota</taxon>
        <taxon>Pezizomycotina</taxon>
        <taxon>Leotiomycetes</taxon>
        <taxon>Helotiales</taxon>
        <taxon>Helotiales incertae sedis</taxon>
        <taxon>Amylocarpus</taxon>
    </lineage>
</organism>
<dbReference type="AlphaFoldDB" id="A0A9P7YKL6"/>
<feature type="binding site" evidence="6">
    <location>
        <position position="211"/>
    </location>
    <ligand>
        <name>substrate</name>
    </ligand>
</feature>
<dbReference type="PIRSF" id="PIRSF001221">
    <property type="entry name" value="Amidase_fungi"/>
    <property type="match status" value="1"/>
</dbReference>
<feature type="active site" description="Charge relay system" evidence="5">
    <location>
        <position position="211"/>
    </location>
</feature>
<dbReference type="PROSITE" id="PS00571">
    <property type="entry name" value="AMIDASES"/>
    <property type="match status" value="1"/>
</dbReference>
<dbReference type="Proteomes" id="UP000824998">
    <property type="component" value="Unassembled WGS sequence"/>
</dbReference>
<dbReference type="PANTHER" id="PTHR46072:SF4">
    <property type="entry name" value="AMIDASE C550.07-RELATED"/>
    <property type="match status" value="1"/>
</dbReference>
<feature type="active site" description="Charge relay system" evidence="5">
    <location>
        <position position="136"/>
    </location>
</feature>
<feature type="domain" description="Amidase" evidence="7">
    <location>
        <begin position="81"/>
        <end position="529"/>
    </location>
</feature>
<evidence type="ECO:0000256" key="1">
    <source>
        <dbReference type="ARBA" id="ARBA00001311"/>
    </source>
</evidence>
<reference evidence="8" key="1">
    <citation type="journal article" date="2021" name="IMA Fungus">
        <title>Genomic characterization of three marine fungi, including Emericellopsis atlantica sp. nov. with signatures of a generalist lifestyle and marine biomass degradation.</title>
        <authorList>
            <person name="Hagestad O.C."/>
            <person name="Hou L."/>
            <person name="Andersen J.H."/>
            <person name="Hansen E.H."/>
            <person name="Altermark B."/>
            <person name="Li C."/>
            <person name="Kuhnert E."/>
            <person name="Cox R.J."/>
            <person name="Crous P.W."/>
            <person name="Spatafora J.W."/>
            <person name="Lail K."/>
            <person name="Amirebrahimi M."/>
            <person name="Lipzen A."/>
            <person name="Pangilinan J."/>
            <person name="Andreopoulos W."/>
            <person name="Hayes R.D."/>
            <person name="Ng V."/>
            <person name="Grigoriev I.V."/>
            <person name="Jackson S.A."/>
            <person name="Sutton T.D.S."/>
            <person name="Dobson A.D.W."/>
            <person name="Rama T."/>
        </authorList>
    </citation>
    <scope>NUCLEOTIDE SEQUENCE</scope>
    <source>
        <strain evidence="8">TRa018bII</strain>
    </source>
</reference>
<dbReference type="EC" id="3.5.1.4" evidence="3"/>
<dbReference type="InterPro" id="IPR020556">
    <property type="entry name" value="Amidase_CS"/>
</dbReference>
<dbReference type="Gene3D" id="3.90.1300.10">
    <property type="entry name" value="Amidase signature (AS) domain"/>
    <property type="match status" value="1"/>
</dbReference>
<dbReference type="InterPro" id="IPR036928">
    <property type="entry name" value="AS_sf"/>
</dbReference>
<gene>
    <name evidence="8" type="ORF">BJ875DRAFT_398893</name>
</gene>
<evidence type="ECO:0000256" key="3">
    <source>
        <dbReference type="ARBA" id="ARBA00012922"/>
    </source>
</evidence>
<dbReference type="OrthoDB" id="6428749at2759"/>
<sequence>MTPNIDHKGATWQEIAQKVRDHRDITVEKIEPAIPTQFDYLPSRVIDVPRQHLSAAEVEITESPIDSLLSSLAIGKLTSLEVTKAFLRRAAIAQKLTNCVYELLPERAIARAKELDEALAKGEPVGPLHGLPISVKEHIGVEGRDCTAGFVGWVGNKSPYDANILKILLKAGAVLYVRTTEPQGLMVLETCSNITGVTTNPHNTSLTPGGSSGGEGALLALRGSPLGIGSDIGGSIRSPAGNCGIYGLRPTPARLPLIGLEAFSIGCETVMGAIGPMSPTLDGIELFMKTVLNSRPWDDDLSLHQMPWRVLEPSKKLTVGVIWDDGVVKPSPPVQRALKEVVEKLKALPDVDVIDWAPYKHDEAMKLLTKLYAPDGGRAFAKGLATSGEPWLPLPEFTMKGSPGVEDLEQHDIWKYTKDREIFRYMYLQEWNNAAPTMDVILSPVGPLPAPPHGTSKYWGYTSIWNLLDYPGIVFPVTKVNPELDAKDESYKPRNEMDKLYYDNYSVDGQKDAPVALQLVAKKLYDEELVEALKTIKREISLPFVNSLA</sequence>
<evidence type="ECO:0000259" key="7">
    <source>
        <dbReference type="Pfam" id="PF01425"/>
    </source>
</evidence>
<evidence type="ECO:0000256" key="6">
    <source>
        <dbReference type="PIRSR" id="PIRSR001221-2"/>
    </source>
</evidence>
<comment type="catalytic activity">
    <reaction evidence="1">
        <text>a monocarboxylic acid amide + H2O = a monocarboxylate + NH4(+)</text>
        <dbReference type="Rhea" id="RHEA:12020"/>
        <dbReference type="ChEBI" id="CHEBI:15377"/>
        <dbReference type="ChEBI" id="CHEBI:28938"/>
        <dbReference type="ChEBI" id="CHEBI:35757"/>
        <dbReference type="ChEBI" id="CHEBI:83628"/>
        <dbReference type="EC" id="3.5.1.4"/>
    </reaction>
</comment>
<comment type="caution">
    <text evidence="8">The sequence shown here is derived from an EMBL/GenBank/DDBJ whole genome shotgun (WGS) entry which is preliminary data.</text>
</comment>
<name>A0A9P7YKL6_9HELO</name>